<accession>A0ACB8SVJ8</accession>
<keyword evidence="2" id="KW-1185">Reference proteome</keyword>
<gene>
    <name evidence="1" type="ORF">BV25DRAFT_967904</name>
</gene>
<evidence type="ECO:0000313" key="1">
    <source>
        <dbReference type="EMBL" id="KAI0060212.1"/>
    </source>
</evidence>
<reference evidence="1" key="2">
    <citation type="journal article" date="2022" name="New Phytol.">
        <title>Evolutionary transition to the ectomycorrhizal habit in the genomes of a hyperdiverse lineage of mushroom-forming fungi.</title>
        <authorList>
            <person name="Looney B."/>
            <person name="Miyauchi S."/>
            <person name="Morin E."/>
            <person name="Drula E."/>
            <person name="Courty P.E."/>
            <person name="Kohler A."/>
            <person name="Kuo A."/>
            <person name="LaButti K."/>
            <person name="Pangilinan J."/>
            <person name="Lipzen A."/>
            <person name="Riley R."/>
            <person name="Andreopoulos W."/>
            <person name="He G."/>
            <person name="Johnson J."/>
            <person name="Nolan M."/>
            <person name="Tritt A."/>
            <person name="Barry K.W."/>
            <person name="Grigoriev I.V."/>
            <person name="Nagy L.G."/>
            <person name="Hibbett D."/>
            <person name="Henrissat B."/>
            <person name="Matheny P.B."/>
            <person name="Labbe J."/>
            <person name="Martin F.M."/>
        </authorList>
    </citation>
    <scope>NUCLEOTIDE SEQUENCE</scope>
    <source>
        <strain evidence="1">HHB10654</strain>
    </source>
</reference>
<evidence type="ECO:0000313" key="2">
    <source>
        <dbReference type="Proteomes" id="UP000814140"/>
    </source>
</evidence>
<dbReference type="EMBL" id="MU277220">
    <property type="protein sequence ID" value="KAI0060212.1"/>
    <property type="molecule type" value="Genomic_DNA"/>
</dbReference>
<reference evidence="1" key="1">
    <citation type="submission" date="2021-03" db="EMBL/GenBank/DDBJ databases">
        <authorList>
            <consortium name="DOE Joint Genome Institute"/>
            <person name="Ahrendt S."/>
            <person name="Looney B.P."/>
            <person name="Miyauchi S."/>
            <person name="Morin E."/>
            <person name="Drula E."/>
            <person name="Courty P.E."/>
            <person name="Chicoki N."/>
            <person name="Fauchery L."/>
            <person name="Kohler A."/>
            <person name="Kuo A."/>
            <person name="Labutti K."/>
            <person name="Pangilinan J."/>
            <person name="Lipzen A."/>
            <person name="Riley R."/>
            <person name="Andreopoulos W."/>
            <person name="He G."/>
            <person name="Johnson J."/>
            <person name="Barry K.W."/>
            <person name="Grigoriev I.V."/>
            <person name="Nagy L."/>
            <person name="Hibbett D."/>
            <person name="Henrissat B."/>
            <person name="Matheny P.B."/>
            <person name="Labbe J."/>
            <person name="Martin F."/>
        </authorList>
    </citation>
    <scope>NUCLEOTIDE SEQUENCE</scope>
    <source>
        <strain evidence="1">HHB10654</strain>
    </source>
</reference>
<proteinExistence type="predicted"/>
<name>A0ACB8SVJ8_9AGAM</name>
<comment type="caution">
    <text evidence="1">The sequence shown here is derived from an EMBL/GenBank/DDBJ whole genome shotgun (WGS) entry which is preliminary data.</text>
</comment>
<protein>
    <submittedName>
        <fullName evidence="1">Uncharacterized protein</fullName>
    </submittedName>
</protein>
<dbReference type="Proteomes" id="UP000814140">
    <property type="component" value="Unassembled WGS sequence"/>
</dbReference>
<organism evidence="1 2">
    <name type="scientific">Artomyces pyxidatus</name>
    <dbReference type="NCBI Taxonomy" id="48021"/>
    <lineage>
        <taxon>Eukaryota</taxon>
        <taxon>Fungi</taxon>
        <taxon>Dikarya</taxon>
        <taxon>Basidiomycota</taxon>
        <taxon>Agaricomycotina</taxon>
        <taxon>Agaricomycetes</taxon>
        <taxon>Russulales</taxon>
        <taxon>Auriscalpiaceae</taxon>
        <taxon>Artomyces</taxon>
    </lineage>
</organism>
<sequence length="163" mass="18643">MAQSRSVPFDRHSRLPPIIWHHPSTSLCNFSWVKFPVRSSRYLPLRRRVIIGYLPCSVTHNPALLLGTICTKTSVSISSSRILTRIRDSRLKRPSVSLGCHNSVFHLCTAAIQRWPPSLWTRHCTCYMRTRYLLKFRVSPALNVATHTSSTDVTFALPPLHTH</sequence>